<protein>
    <submittedName>
        <fullName evidence="1">Uncharacterized protein</fullName>
    </submittedName>
</protein>
<dbReference type="EMBL" id="AYOZ01000012">
    <property type="protein sequence ID" value="ETI60835.1"/>
    <property type="molecule type" value="Genomic_DNA"/>
</dbReference>
<dbReference type="AlphaFoldDB" id="W1RVM3"/>
<gene>
    <name evidence="1" type="ORF">D104_08135</name>
</gene>
<reference evidence="1 2" key="1">
    <citation type="journal article" date="2014" name="Genome Announc.">
        <title>Draft Genome Sequence of Marinomonas sp. Strain D104, a Polycyclic Aromatic Hydrocarbon-Degrading Bacterium from the Deep-Sea Sediment of the Arctic Ocean.</title>
        <authorList>
            <person name="Dong C."/>
            <person name="Bai X."/>
            <person name="Lai Q."/>
            <person name="Xie Y."/>
            <person name="Chen X."/>
            <person name="Shao Z."/>
        </authorList>
    </citation>
    <scope>NUCLEOTIDE SEQUENCE [LARGE SCALE GENOMIC DNA]</scope>
    <source>
        <strain evidence="1 2">D104</strain>
    </source>
</reference>
<comment type="caution">
    <text evidence="1">The sequence shown here is derived from an EMBL/GenBank/DDBJ whole genome shotgun (WGS) entry which is preliminary data.</text>
</comment>
<dbReference type="Proteomes" id="UP000018857">
    <property type="component" value="Unassembled WGS sequence"/>
</dbReference>
<proteinExistence type="predicted"/>
<keyword evidence="2" id="KW-1185">Reference proteome</keyword>
<dbReference type="PATRIC" id="fig|1208321.3.peg.1610"/>
<accession>W1RVM3</accession>
<evidence type="ECO:0000313" key="1">
    <source>
        <dbReference type="EMBL" id="ETI60835.1"/>
    </source>
</evidence>
<name>W1RVM3_9GAMM</name>
<sequence length="50" mass="5941">MALAIKRYKALGEHSVSDLDDLIDIVRRKIEDEEKQQSKIKIRQYRNLRG</sequence>
<organism evidence="1 2">
    <name type="scientific">Marinomonas profundimaris</name>
    <dbReference type="NCBI Taxonomy" id="1208321"/>
    <lineage>
        <taxon>Bacteria</taxon>
        <taxon>Pseudomonadati</taxon>
        <taxon>Pseudomonadota</taxon>
        <taxon>Gammaproteobacteria</taxon>
        <taxon>Oceanospirillales</taxon>
        <taxon>Oceanospirillaceae</taxon>
        <taxon>Marinomonas</taxon>
    </lineage>
</organism>
<evidence type="ECO:0000313" key="2">
    <source>
        <dbReference type="Proteomes" id="UP000018857"/>
    </source>
</evidence>